<feature type="coiled-coil region" evidence="1">
    <location>
        <begin position="137"/>
        <end position="167"/>
    </location>
</feature>
<keyword evidence="1" id="KW-0175">Coiled coil</keyword>
<dbReference type="Proteomes" id="UP001295684">
    <property type="component" value="Unassembled WGS sequence"/>
</dbReference>
<evidence type="ECO:0000313" key="3">
    <source>
        <dbReference type="EMBL" id="CAI2371019.1"/>
    </source>
</evidence>
<name>A0AAD1XCA5_EUPCR</name>
<accession>A0AAD1XCA5</accession>
<proteinExistence type="predicted"/>
<feature type="compositionally biased region" description="Basic residues" evidence="2">
    <location>
        <begin position="223"/>
        <end position="238"/>
    </location>
</feature>
<comment type="caution">
    <text evidence="3">The sequence shown here is derived from an EMBL/GenBank/DDBJ whole genome shotgun (WGS) entry which is preliminary data.</text>
</comment>
<gene>
    <name evidence="3" type="ORF">ECRASSUSDP1_LOCUS12339</name>
</gene>
<reference evidence="3" key="1">
    <citation type="submission" date="2023-07" db="EMBL/GenBank/DDBJ databases">
        <authorList>
            <consortium name="AG Swart"/>
            <person name="Singh M."/>
            <person name="Singh A."/>
            <person name="Seah K."/>
            <person name="Emmerich C."/>
        </authorList>
    </citation>
    <scope>NUCLEOTIDE SEQUENCE</scope>
    <source>
        <strain evidence="3">DP1</strain>
    </source>
</reference>
<evidence type="ECO:0000256" key="2">
    <source>
        <dbReference type="SAM" id="MobiDB-lite"/>
    </source>
</evidence>
<sequence length="309" mass="35717">MEPYSLHLSSEDSSVVSEVASDSDPNNPIQDPVPQDFQPAMKKVNQIMAYLNKLENYLGSSGDESGDEEDNSIMVKKLRLRTFKNNIEIRCKKLKEKILKNPKYNKCYDELLKIFQEVKTDEFIKEISSEMHLEQSLEADQDTSNKLEEEKKEISKEVKELKKKQYQVNRIVNGVKNNRIADGDLEKLKTLSNESERKLFDISDKQTHSNQRNLDKLTEKHNGSKHPKSLANAQRKRKEQGEPRGRSHGKRQKLQENEEDFQKPHIKDSPGFCSYVRSSKLLQIRNDLDLKEDESITSSLASMSKFINS</sequence>
<feature type="region of interest" description="Disordered" evidence="2">
    <location>
        <begin position="1"/>
        <end position="36"/>
    </location>
</feature>
<dbReference type="EMBL" id="CAMPGE010012238">
    <property type="protein sequence ID" value="CAI2371019.1"/>
    <property type="molecule type" value="Genomic_DNA"/>
</dbReference>
<dbReference type="AlphaFoldDB" id="A0AAD1XCA5"/>
<evidence type="ECO:0000313" key="4">
    <source>
        <dbReference type="Proteomes" id="UP001295684"/>
    </source>
</evidence>
<keyword evidence="4" id="KW-1185">Reference proteome</keyword>
<feature type="region of interest" description="Disordered" evidence="2">
    <location>
        <begin position="216"/>
        <end position="272"/>
    </location>
</feature>
<organism evidence="3 4">
    <name type="scientific">Euplotes crassus</name>
    <dbReference type="NCBI Taxonomy" id="5936"/>
    <lineage>
        <taxon>Eukaryota</taxon>
        <taxon>Sar</taxon>
        <taxon>Alveolata</taxon>
        <taxon>Ciliophora</taxon>
        <taxon>Intramacronucleata</taxon>
        <taxon>Spirotrichea</taxon>
        <taxon>Hypotrichia</taxon>
        <taxon>Euplotida</taxon>
        <taxon>Euplotidae</taxon>
        <taxon>Moneuplotes</taxon>
    </lineage>
</organism>
<feature type="compositionally biased region" description="Low complexity" evidence="2">
    <location>
        <begin position="11"/>
        <end position="24"/>
    </location>
</feature>
<protein>
    <submittedName>
        <fullName evidence="3">Uncharacterized protein</fullName>
    </submittedName>
</protein>
<evidence type="ECO:0000256" key="1">
    <source>
        <dbReference type="SAM" id="Coils"/>
    </source>
</evidence>
<feature type="compositionally biased region" description="Basic and acidic residues" evidence="2">
    <location>
        <begin position="253"/>
        <end position="268"/>
    </location>
</feature>